<evidence type="ECO:0000256" key="8">
    <source>
        <dbReference type="ARBA" id="ARBA00022741"/>
    </source>
</evidence>
<dbReference type="SUPFAM" id="SSF82114">
    <property type="entry name" value="Riboflavin kinase-like"/>
    <property type="match status" value="1"/>
</dbReference>
<dbReference type="FunFam" id="3.40.50.620:FF:000021">
    <property type="entry name" value="Riboflavin biosynthesis protein"/>
    <property type="match status" value="1"/>
</dbReference>
<keyword evidence="18" id="KW-1185">Reference proteome</keyword>
<keyword evidence="10 15" id="KW-0274">FAD</keyword>
<comment type="pathway">
    <text evidence="2 15">Cofactor biosynthesis; FAD biosynthesis; FAD from FMN: step 1/1.</text>
</comment>
<dbReference type="GO" id="GO:0008531">
    <property type="term" value="F:riboflavin kinase activity"/>
    <property type="evidence" value="ECO:0007669"/>
    <property type="project" value="UniProtKB-UniRule"/>
</dbReference>
<protein>
    <recommendedName>
        <fullName evidence="15">Riboflavin biosynthesis protein</fullName>
    </recommendedName>
    <domain>
        <recommendedName>
            <fullName evidence="15">Riboflavin kinase</fullName>
            <ecNumber evidence="15">2.7.1.26</ecNumber>
        </recommendedName>
        <alternativeName>
            <fullName evidence="15">Flavokinase</fullName>
        </alternativeName>
    </domain>
    <domain>
        <recommendedName>
            <fullName evidence="15">FMN adenylyltransferase</fullName>
            <ecNumber evidence="15">2.7.7.2</ecNumber>
        </recommendedName>
        <alternativeName>
            <fullName evidence="15">FAD pyrophosphorylase</fullName>
        </alternativeName>
        <alternativeName>
            <fullName evidence="15">FAD synthase</fullName>
        </alternativeName>
    </domain>
</protein>
<keyword evidence="6 15" id="KW-0808">Transferase</keyword>
<dbReference type="InterPro" id="IPR023465">
    <property type="entry name" value="Riboflavin_kinase_dom_sf"/>
</dbReference>
<keyword evidence="9 15" id="KW-0418">Kinase</keyword>
<dbReference type="NCBIfam" id="NF004163">
    <property type="entry name" value="PRK05627.1-6"/>
    <property type="match status" value="1"/>
</dbReference>
<evidence type="ECO:0000259" key="16">
    <source>
        <dbReference type="SMART" id="SM00904"/>
    </source>
</evidence>
<dbReference type="SMART" id="SM00904">
    <property type="entry name" value="Flavokinase"/>
    <property type="match status" value="1"/>
</dbReference>
<dbReference type="EMBL" id="CP021425">
    <property type="protein sequence ID" value="ARU54913.1"/>
    <property type="molecule type" value="Genomic_DNA"/>
</dbReference>
<evidence type="ECO:0000256" key="15">
    <source>
        <dbReference type="PIRNR" id="PIRNR004491"/>
    </source>
</evidence>
<dbReference type="PANTHER" id="PTHR22749:SF6">
    <property type="entry name" value="RIBOFLAVIN KINASE"/>
    <property type="match status" value="1"/>
</dbReference>
<dbReference type="Proteomes" id="UP000196027">
    <property type="component" value="Chromosome"/>
</dbReference>
<dbReference type="GO" id="GO:0003919">
    <property type="term" value="F:FMN adenylyltransferase activity"/>
    <property type="evidence" value="ECO:0007669"/>
    <property type="project" value="UniProtKB-UniRule"/>
</dbReference>
<dbReference type="InterPro" id="IPR015864">
    <property type="entry name" value="FAD_synthase"/>
</dbReference>
<dbReference type="AlphaFoldDB" id="A0A1Y0I688"/>
<comment type="catalytic activity">
    <reaction evidence="13 15">
        <text>riboflavin + ATP = FMN + ADP + H(+)</text>
        <dbReference type="Rhea" id="RHEA:14357"/>
        <dbReference type="ChEBI" id="CHEBI:15378"/>
        <dbReference type="ChEBI" id="CHEBI:30616"/>
        <dbReference type="ChEBI" id="CHEBI:57986"/>
        <dbReference type="ChEBI" id="CHEBI:58210"/>
        <dbReference type="ChEBI" id="CHEBI:456216"/>
        <dbReference type="EC" id="2.7.1.26"/>
    </reaction>
</comment>
<dbReference type="InterPro" id="IPR015865">
    <property type="entry name" value="Riboflavin_kinase_bac/euk"/>
</dbReference>
<keyword evidence="12" id="KW-0511">Multifunctional enzyme</keyword>
<dbReference type="KEGG" id="ome:OLMES_0821"/>
<evidence type="ECO:0000256" key="5">
    <source>
        <dbReference type="ARBA" id="ARBA00022643"/>
    </source>
</evidence>
<proteinExistence type="inferred from homology"/>
<gene>
    <name evidence="17" type="ORF">OLMES_0821</name>
</gene>
<evidence type="ECO:0000256" key="12">
    <source>
        <dbReference type="ARBA" id="ARBA00023268"/>
    </source>
</evidence>
<evidence type="ECO:0000256" key="9">
    <source>
        <dbReference type="ARBA" id="ARBA00022777"/>
    </source>
</evidence>
<feature type="domain" description="Riboflavin kinase" evidence="16">
    <location>
        <begin position="183"/>
        <end position="322"/>
    </location>
</feature>
<evidence type="ECO:0000256" key="4">
    <source>
        <dbReference type="ARBA" id="ARBA00022630"/>
    </source>
</evidence>
<evidence type="ECO:0000256" key="1">
    <source>
        <dbReference type="ARBA" id="ARBA00002121"/>
    </source>
</evidence>
<dbReference type="InterPro" id="IPR014729">
    <property type="entry name" value="Rossmann-like_a/b/a_fold"/>
</dbReference>
<comment type="pathway">
    <text evidence="3 15">Cofactor biosynthesis; FMN biosynthesis; FMN from riboflavin (ATP route): step 1/1.</text>
</comment>
<dbReference type="NCBIfam" id="TIGR00083">
    <property type="entry name" value="ribF"/>
    <property type="match status" value="1"/>
</dbReference>
<evidence type="ECO:0000313" key="17">
    <source>
        <dbReference type="EMBL" id="ARU54913.1"/>
    </source>
</evidence>
<dbReference type="InterPro" id="IPR023468">
    <property type="entry name" value="Riboflavin_kinase"/>
</dbReference>
<reference evidence="17 18" key="1">
    <citation type="submission" date="2017-05" db="EMBL/GenBank/DDBJ databases">
        <title>Genomic insights into alkan degradation activity of Oleiphilus messinensis.</title>
        <authorList>
            <person name="Kozyavkin S.A."/>
            <person name="Slesarev A.I."/>
            <person name="Golyshin P.N."/>
            <person name="Korzhenkov A."/>
            <person name="Golyshina O.N."/>
            <person name="Toshchakov S.V."/>
        </authorList>
    </citation>
    <scope>NUCLEOTIDE SEQUENCE [LARGE SCALE GENOMIC DNA]</scope>
    <source>
        <strain evidence="17 18">ME102</strain>
    </source>
</reference>
<dbReference type="EC" id="2.7.7.2" evidence="15"/>
<evidence type="ECO:0000256" key="6">
    <source>
        <dbReference type="ARBA" id="ARBA00022679"/>
    </source>
</evidence>
<dbReference type="Gene3D" id="2.40.30.30">
    <property type="entry name" value="Riboflavin kinase-like"/>
    <property type="match status" value="1"/>
</dbReference>
<dbReference type="Pfam" id="PF06574">
    <property type="entry name" value="FAD_syn"/>
    <property type="match status" value="1"/>
</dbReference>
<dbReference type="PIRSF" id="PIRSF004491">
    <property type="entry name" value="FAD_Synth"/>
    <property type="match status" value="1"/>
</dbReference>
<keyword evidence="8 15" id="KW-0547">Nucleotide-binding</keyword>
<dbReference type="SUPFAM" id="SSF52374">
    <property type="entry name" value="Nucleotidylyl transferase"/>
    <property type="match status" value="1"/>
</dbReference>
<dbReference type="NCBIfam" id="NF004160">
    <property type="entry name" value="PRK05627.1-3"/>
    <property type="match status" value="1"/>
</dbReference>
<keyword evidence="7 15" id="KW-0548">Nucleotidyltransferase</keyword>
<comment type="similarity">
    <text evidence="15">Belongs to the ribF family.</text>
</comment>
<name>A0A1Y0I688_9GAMM</name>
<dbReference type="GO" id="GO:0005524">
    <property type="term" value="F:ATP binding"/>
    <property type="evidence" value="ECO:0007669"/>
    <property type="project" value="UniProtKB-UniRule"/>
</dbReference>
<dbReference type="UniPathway" id="UPA00276">
    <property type="reaction ID" value="UER00406"/>
</dbReference>
<dbReference type="CDD" id="cd02064">
    <property type="entry name" value="FAD_synthetase_N"/>
    <property type="match status" value="1"/>
</dbReference>
<comment type="function">
    <text evidence="1">Catalyzes the phosphorylation of riboflavin to FMN followed by the adenylation of FMN to FAD.</text>
</comment>
<dbReference type="Pfam" id="PF01687">
    <property type="entry name" value="Flavokinase"/>
    <property type="match status" value="1"/>
</dbReference>
<accession>A0A1Y0I688</accession>
<evidence type="ECO:0000313" key="18">
    <source>
        <dbReference type="Proteomes" id="UP000196027"/>
    </source>
</evidence>
<evidence type="ECO:0000256" key="3">
    <source>
        <dbReference type="ARBA" id="ARBA00005201"/>
    </source>
</evidence>
<dbReference type="GO" id="GO:0009398">
    <property type="term" value="P:FMN biosynthetic process"/>
    <property type="evidence" value="ECO:0007669"/>
    <property type="project" value="UniProtKB-UniRule"/>
</dbReference>
<dbReference type="PANTHER" id="PTHR22749">
    <property type="entry name" value="RIBOFLAVIN KINASE/FMN ADENYLYLTRANSFERASE"/>
    <property type="match status" value="1"/>
</dbReference>
<dbReference type="InterPro" id="IPR002606">
    <property type="entry name" value="Riboflavin_kinase_bac"/>
</dbReference>
<dbReference type="RefSeq" id="WP_087460074.1">
    <property type="nucleotide sequence ID" value="NZ_CP021425.1"/>
</dbReference>
<keyword evidence="4 15" id="KW-0285">Flavoprotein</keyword>
<organism evidence="17 18">
    <name type="scientific">Oleiphilus messinensis</name>
    <dbReference type="NCBI Taxonomy" id="141451"/>
    <lineage>
        <taxon>Bacteria</taxon>
        <taxon>Pseudomonadati</taxon>
        <taxon>Pseudomonadota</taxon>
        <taxon>Gammaproteobacteria</taxon>
        <taxon>Oceanospirillales</taxon>
        <taxon>Oleiphilaceae</taxon>
        <taxon>Oleiphilus</taxon>
    </lineage>
</organism>
<evidence type="ECO:0000256" key="10">
    <source>
        <dbReference type="ARBA" id="ARBA00022827"/>
    </source>
</evidence>
<comment type="catalytic activity">
    <reaction evidence="14 15">
        <text>FMN + ATP + H(+) = FAD + diphosphate</text>
        <dbReference type="Rhea" id="RHEA:17237"/>
        <dbReference type="ChEBI" id="CHEBI:15378"/>
        <dbReference type="ChEBI" id="CHEBI:30616"/>
        <dbReference type="ChEBI" id="CHEBI:33019"/>
        <dbReference type="ChEBI" id="CHEBI:57692"/>
        <dbReference type="ChEBI" id="CHEBI:58210"/>
        <dbReference type="EC" id="2.7.7.2"/>
    </reaction>
</comment>
<dbReference type="Gene3D" id="3.40.50.620">
    <property type="entry name" value="HUPs"/>
    <property type="match status" value="1"/>
</dbReference>
<evidence type="ECO:0000256" key="14">
    <source>
        <dbReference type="ARBA" id="ARBA00049494"/>
    </source>
</evidence>
<dbReference type="UniPathway" id="UPA00277">
    <property type="reaction ID" value="UER00407"/>
</dbReference>
<keyword evidence="5 15" id="KW-0288">FMN</keyword>
<evidence type="ECO:0000256" key="7">
    <source>
        <dbReference type="ARBA" id="ARBA00022695"/>
    </source>
</evidence>
<keyword evidence="11 15" id="KW-0067">ATP-binding</keyword>
<sequence length="337" mass="37821">MRLIRGLQNLSSFEGRCVATIGNFDGVHLGHKVILDQVKREASLRNVPSVAMIFEPQPREFFQGDKAPSRLQSFRDKLVALAAEHIDVVVCLQFNQRFRSLSADQFIRSILVDALHIEHLVIGDDFRFGCDRTGSFELLEQNGLAHNYSVERTDTIEVQNLRVSSTRVRQSLNENNLTLAAELLGRPYSISGTVAHGRKLGRKLNAPTANIYLGSGRPALCGVFAVQLRVNSRRNAKVKSFVSDAGRCDTFPGVANIGYRPTVDGVRPALEVHLLDFSGDLYGAHVEVTFLQHLRDEQKFERIEDLQQQIGLDIEQARQFFISRSMMTENTFPAEEP</sequence>
<evidence type="ECO:0000256" key="11">
    <source>
        <dbReference type="ARBA" id="ARBA00022840"/>
    </source>
</evidence>
<dbReference type="GO" id="GO:0006747">
    <property type="term" value="P:FAD biosynthetic process"/>
    <property type="evidence" value="ECO:0007669"/>
    <property type="project" value="UniProtKB-UniRule"/>
</dbReference>
<dbReference type="GO" id="GO:0009231">
    <property type="term" value="P:riboflavin biosynthetic process"/>
    <property type="evidence" value="ECO:0007669"/>
    <property type="project" value="InterPro"/>
</dbReference>
<dbReference type="NCBIfam" id="NF004159">
    <property type="entry name" value="PRK05627.1-2"/>
    <property type="match status" value="1"/>
</dbReference>
<evidence type="ECO:0000256" key="13">
    <source>
        <dbReference type="ARBA" id="ARBA00047880"/>
    </source>
</evidence>
<evidence type="ECO:0000256" key="2">
    <source>
        <dbReference type="ARBA" id="ARBA00004726"/>
    </source>
</evidence>
<dbReference type="EC" id="2.7.1.26" evidence="15"/>
<dbReference type="OrthoDB" id="9803667at2"/>